<dbReference type="PROSITE" id="PS00194">
    <property type="entry name" value="THIOREDOXIN_1"/>
    <property type="match status" value="1"/>
</dbReference>
<dbReference type="InterPro" id="IPR036249">
    <property type="entry name" value="Thioredoxin-like_sf"/>
</dbReference>
<reference evidence="8" key="1">
    <citation type="journal article" date="2019" name="Int. J. Syst. Evol. Microbiol.">
        <title>The Global Catalogue of Microorganisms (GCM) 10K type strain sequencing project: providing services to taxonomists for standard genome sequencing and annotation.</title>
        <authorList>
            <consortium name="The Broad Institute Genomics Platform"/>
            <consortium name="The Broad Institute Genome Sequencing Center for Infectious Disease"/>
            <person name="Wu L."/>
            <person name="Ma J."/>
        </authorList>
    </citation>
    <scope>NUCLEOTIDE SEQUENCE [LARGE SCALE GENOMIC DNA]</scope>
    <source>
        <strain evidence="8">CGMCC 1.13574</strain>
    </source>
</reference>
<dbReference type="InterPro" id="IPR000866">
    <property type="entry name" value="AhpC/TSA"/>
</dbReference>
<evidence type="ECO:0000313" key="8">
    <source>
        <dbReference type="Proteomes" id="UP001597343"/>
    </source>
</evidence>
<sequence>MGNRWKLASFLIFAIASLLLISLSPLALADGEFARVGLWAGEIAPDFELLDHRGNSHRLRDFRGKPVLLNFWASWCTPCRMEMKDLVESSHLYQDKVQFFGVNLADRDAPSVSQAFLKKFKVGYPNVLDLEGKVADQYQVLVIPTSVLLDAQGRVVQRVQGPLSNEAIDRLFQSVLPKLR</sequence>
<dbReference type="InterPro" id="IPR050553">
    <property type="entry name" value="Thioredoxin_ResA/DsbE_sf"/>
</dbReference>
<dbReference type="InterPro" id="IPR017937">
    <property type="entry name" value="Thioredoxin_CS"/>
</dbReference>
<evidence type="ECO:0000256" key="3">
    <source>
        <dbReference type="ARBA" id="ARBA00022968"/>
    </source>
</evidence>
<name>A0ABW4ZTL9_9BACL</name>
<keyword evidence="4" id="KW-1015">Disulfide bond</keyword>
<evidence type="ECO:0000313" key="7">
    <source>
        <dbReference type="EMBL" id="MFD2168864.1"/>
    </source>
</evidence>
<comment type="subcellular location">
    <subcellularLocation>
        <location evidence="1">Cell envelope</location>
    </subcellularLocation>
</comment>
<dbReference type="Proteomes" id="UP001597343">
    <property type="component" value="Unassembled WGS sequence"/>
</dbReference>
<evidence type="ECO:0000256" key="2">
    <source>
        <dbReference type="ARBA" id="ARBA00022748"/>
    </source>
</evidence>
<dbReference type="PANTHER" id="PTHR42852:SF6">
    <property type="entry name" value="THIOL:DISULFIDE INTERCHANGE PROTEIN DSBE"/>
    <property type="match status" value="1"/>
</dbReference>
<dbReference type="CDD" id="cd02966">
    <property type="entry name" value="TlpA_like_family"/>
    <property type="match status" value="1"/>
</dbReference>
<keyword evidence="2" id="KW-0201">Cytochrome c-type biogenesis</keyword>
<evidence type="ECO:0000259" key="6">
    <source>
        <dbReference type="PROSITE" id="PS51352"/>
    </source>
</evidence>
<keyword evidence="3" id="KW-0812">Transmembrane</keyword>
<comment type="caution">
    <text evidence="7">The sequence shown here is derived from an EMBL/GenBank/DDBJ whole genome shotgun (WGS) entry which is preliminary data.</text>
</comment>
<proteinExistence type="predicted"/>
<keyword evidence="8" id="KW-1185">Reference proteome</keyword>
<keyword evidence="5" id="KW-0676">Redox-active center</keyword>
<dbReference type="InterPro" id="IPR013766">
    <property type="entry name" value="Thioredoxin_domain"/>
</dbReference>
<evidence type="ECO:0000256" key="4">
    <source>
        <dbReference type="ARBA" id="ARBA00023157"/>
    </source>
</evidence>
<dbReference type="Gene3D" id="3.40.30.10">
    <property type="entry name" value="Glutaredoxin"/>
    <property type="match status" value="1"/>
</dbReference>
<dbReference type="Pfam" id="PF00578">
    <property type="entry name" value="AhpC-TSA"/>
    <property type="match status" value="1"/>
</dbReference>
<gene>
    <name evidence="7" type="ORF">ACFSOY_02370</name>
</gene>
<evidence type="ECO:0000256" key="1">
    <source>
        <dbReference type="ARBA" id="ARBA00004196"/>
    </source>
</evidence>
<dbReference type="EMBL" id="JBHUIO010000002">
    <property type="protein sequence ID" value="MFD2168864.1"/>
    <property type="molecule type" value="Genomic_DNA"/>
</dbReference>
<dbReference type="PANTHER" id="PTHR42852">
    <property type="entry name" value="THIOL:DISULFIDE INTERCHANGE PROTEIN DSBE"/>
    <property type="match status" value="1"/>
</dbReference>
<dbReference type="RefSeq" id="WP_386043923.1">
    <property type="nucleotide sequence ID" value="NZ_JBHUIO010000002.1"/>
</dbReference>
<accession>A0ABW4ZTL9</accession>
<feature type="domain" description="Thioredoxin" evidence="6">
    <location>
        <begin position="38"/>
        <end position="177"/>
    </location>
</feature>
<keyword evidence="3" id="KW-0735">Signal-anchor</keyword>
<dbReference type="PROSITE" id="PS51352">
    <property type="entry name" value="THIOREDOXIN_2"/>
    <property type="match status" value="1"/>
</dbReference>
<protein>
    <submittedName>
        <fullName evidence="7">TlpA family protein disulfide reductase</fullName>
    </submittedName>
</protein>
<evidence type="ECO:0000256" key="5">
    <source>
        <dbReference type="ARBA" id="ARBA00023284"/>
    </source>
</evidence>
<organism evidence="7 8">
    <name type="scientific">Tumebacillus lipolyticus</name>
    <dbReference type="NCBI Taxonomy" id="1280370"/>
    <lineage>
        <taxon>Bacteria</taxon>
        <taxon>Bacillati</taxon>
        <taxon>Bacillota</taxon>
        <taxon>Bacilli</taxon>
        <taxon>Bacillales</taxon>
        <taxon>Alicyclobacillaceae</taxon>
        <taxon>Tumebacillus</taxon>
    </lineage>
</organism>
<dbReference type="SUPFAM" id="SSF52833">
    <property type="entry name" value="Thioredoxin-like"/>
    <property type="match status" value="1"/>
</dbReference>